<dbReference type="Gene3D" id="1.10.287.130">
    <property type="match status" value="1"/>
</dbReference>
<dbReference type="Pfam" id="PF01627">
    <property type="entry name" value="Hpt"/>
    <property type="match status" value="1"/>
</dbReference>
<feature type="modified residue" description="Phosphohistidine" evidence="11">
    <location>
        <position position="955"/>
    </location>
</feature>
<evidence type="ECO:0000256" key="8">
    <source>
        <dbReference type="ARBA" id="ARBA00022989"/>
    </source>
</evidence>
<reference evidence="17 18" key="1">
    <citation type="submission" date="2024-10" db="EMBL/GenBank/DDBJ databases">
        <title>The Natural Products Discovery Center: Release of the First 8490 Sequenced Strains for Exploring Actinobacteria Biosynthetic Diversity.</title>
        <authorList>
            <person name="Kalkreuter E."/>
            <person name="Kautsar S.A."/>
            <person name="Yang D."/>
            <person name="Bader C.D."/>
            <person name="Teijaro C.N."/>
            <person name="Fluegel L."/>
            <person name="Davis C.M."/>
            <person name="Simpson J.R."/>
            <person name="Lauterbach L."/>
            <person name="Steele A.D."/>
            <person name="Gui C."/>
            <person name="Meng S."/>
            <person name="Li G."/>
            <person name="Viehrig K."/>
            <person name="Ye F."/>
            <person name="Su P."/>
            <person name="Kiefer A.F."/>
            <person name="Nichols A."/>
            <person name="Cepeda A.J."/>
            <person name="Yan W."/>
            <person name="Fan B."/>
            <person name="Jiang Y."/>
            <person name="Adhikari A."/>
            <person name="Zheng C.-J."/>
            <person name="Schuster L."/>
            <person name="Cowan T.M."/>
            <person name="Smanski M.J."/>
            <person name="Chevrette M.G."/>
            <person name="De Carvalho L.P.S."/>
            <person name="Shen B."/>
        </authorList>
    </citation>
    <scope>NUCLEOTIDE SEQUENCE [LARGE SCALE GENOMIC DNA]</scope>
    <source>
        <strain evidence="17 18">NPDC049503</strain>
    </source>
</reference>
<dbReference type="Pfam" id="PF02743">
    <property type="entry name" value="dCache_1"/>
    <property type="match status" value="1"/>
</dbReference>
<dbReference type="InterPro" id="IPR004358">
    <property type="entry name" value="Sig_transdc_His_kin-like_C"/>
</dbReference>
<dbReference type="RefSeq" id="WP_397023540.1">
    <property type="nucleotide sequence ID" value="NZ_JBITMB010000006.1"/>
</dbReference>
<comment type="catalytic activity">
    <reaction evidence="1">
        <text>ATP + protein L-histidine = ADP + protein N-phospho-L-histidine.</text>
        <dbReference type="EC" id="2.7.13.3"/>
    </reaction>
</comment>
<evidence type="ECO:0000256" key="12">
    <source>
        <dbReference type="PROSITE-ProRule" id="PRU00169"/>
    </source>
</evidence>
<dbReference type="PROSITE" id="PS50110">
    <property type="entry name" value="RESPONSE_REGULATORY"/>
    <property type="match status" value="1"/>
</dbReference>
<dbReference type="SUPFAM" id="SSF55874">
    <property type="entry name" value="ATPase domain of HSP90 chaperone/DNA topoisomerase II/histidine kinase"/>
    <property type="match status" value="1"/>
</dbReference>
<feature type="modified residue" description="4-aspartylphosphate" evidence="12">
    <location>
        <position position="837"/>
    </location>
</feature>
<dbReference type="CDD" id="cd00088">
    <property type="entry name" value="HPT"/>
    <property type="match status" value="1"/>
</dbReference>
<keyword evidence="7" id="KW-0808">Transferase</keyword>
<name>A0ABW8A9D1_9ACTN</name>
<dbReference type="CDD" id="cd18773">
    <property type="entry name" value="PDC1_HK_sensor"/>
    <property type="match status" value="1"/>
</dbReference>
<dbReference type="SUPFAM" id="SSF47384">
    <property type="entry name" value="Homodimeric domain of signal transducing histidine kinase"/>
    <property type="match status" value="1"/>
</dbReference>
<evidence type="ECO:0000259" key="15">
    <source>
        <dbReference type="PROSITE" id="PS50110"/>
    </source>
</evidence>
<dbReference type="PROSITE" id="PS50894">
    <property type="entry name" value="HPT"/>
    <property type="match status" value="1"/>
</dbReference>
<dbReference type="EMBL" id="JBITMB010000006">
    <property type="protein sequence ID" value="MFI7443385.1"/>
    <property type="molecule type" value="Genomic_DNA"/>
</dbReference>
<dbReference type="SMART" id="SM00388">
    <property type="entry name" value="HisKA"/>
    <property type="match status" value="1"/>
</dbReference>
<dbReference type="Pfam" id="PF02518">
    <property type="entry name" value="HATPase_c"/>
    <property type="match status" value="1"/>
</dbReference>
<dbReference type="EC" id="2.7.13.3" evidence="3"/>
<feature type="domain" description="Histidine kinase" evidence="14">
    <location>
        <begin position="347"/>
        <end position="570"/>
    </location>
</feature>
<dbReference type="Gene3D" id="3.40.50.2300">
    <property type="match status" value="1"/>
</dbReference>
<evidence type="ECO:0000256" key="1">
    <source>
        <dbReference type="ARBA" id="ARBA00000085"/>
    </source>
</evidence>
<dbReference type="PANTHER" id="PTHR45339">
    <property type="entry name" value="HYBRID SIGNAL TRANSDUCTION HISTIDINE KINASE J"/>
    <property type="match status" value="1"/>
</dbReference>
<keyword evidence="6" id="KW-0812">Transmembrane</keyword>
<dbReference type="InterPro" id="IPR005467">
    <property type="entry name" value="His_kinase_dom"/>
</dbReference>
<dbReference type="InterPro" id="IPR003594">
    <property type="entry name" value="HATPase_dom"/>
</dbReference>
<keyword evidence="18" id="KW-1185">Reference proteome</keyword>
<keyword evidence="8" id="KW-1133">Transmembrane helix</keyword>
<keyword evidence="5 12" id="KW-0597">Phosphoprotein</keyword>
<dbReference type="CDD" id="cd18774">
    <property type="entry name" value="PDC2_HK_sensor"/>
    <property type="match status" value="1"/>
</dbReference>
<dbReference type="PANTHER" id="PTHR45339:SF5">
    <property type="entry name" value="HISTIDINE KINASE"/>
    <property type="match status" value="1"/>
</dbReference>
<evidence type="ECO:0000256" key="10">
    <source>
        <dbReference type="ARBA" id="ARBA00023136"/>
    </source>
</evidence>
<dbReference type="SMART" id="SM00073">
    <property type="entry name" value="HPT"/>
    <property type="match status" value="1"/>
</dbReference>
<evidence type="ECO:0000256" key="4">
    <source>
        <dbReference type="ARBA" id="ARBA00022475"/>
    </source>
</evidence>
<dbReference type="Pfam" id="PF00512">
    <property type="entry name" value="HisKA"/>
    <property type="match status" value="1"/>
</dbReference>
<organism evidence="17 18">
    <name type="scientific">Nonomuraea indica</name>
    <dbReference type="NCBI Taxonomy" id="1581193"/>
    <lineage>
        <taxon>Bacteria</taxon>
        <taxon>Bacillati</taxon>
        <taxon>Actinomycetota</taxon>
        <taxon>Actinomycetes</taxon>
        <taxon>Streptosporangiales</taxon>
        <taxon>Streptosporangiaceae</taxon>
        <taxon>Nonomuraea</taxon>
    </lineage>
</organism>
<dbReference type="SMART" id="SM00387">
    <property type="entry name" value="HATPase_c"/>
    <property type="match status" value="1"/>
</dbReference>
<sequence length="1007" mass="106354">MRGDRGWLLAVTALWILLGLLPLALLTSSSIELSQGAVHDEVGDRVRTTASVSRVVVEQQMSSLKQLVSAYAQRPDVLQAVTSGKPAPAATMERFHGELARMRGGVSGVIVIGPRGDMVGARPQSVLPQDVRNTDWYLTVHNQRRPYISQAYTPPMPGVSRAIAAAAPVSSADGKSLLGVVAVVYSLDAIQDLASQAAEAQGIRLLITDQSGVLVADPGRKLYALTSLREDPRVDAALAGRTWFTTHQGADGTVLSASEPIPDIGWTVTAEVPAATALASADQLRVRVLAIAAVLALLILIGLGVQLHTTRGRRRAQQELAGYAAALASARDEAVKASEAKTEFLAKISHEIRTPINGVLGMNTLLLDTPLDDEQRHYAGTARESAQSLLRLLDDFLDLSKIEAGHLEVEAVPFDLPRLCDEVVAPFAPHAYRQGLWLTLRLGDSVPQRVVGDPVRLGQVLTNVVGNALKFTDQGGVGLEVELEDGVAGDERVALRFTVTDTGVGVAPEDRERVFAIFRQVDSPITRRTGGSGLGLAISRQLTELMGGRIGLDSVEGVGSRFWVRLPVDVVTWSPPASPALRGRRALVTDTGEDAGTSSHGPWGGGRADAGTSSHGPWGDERADAGLAARILRDAGLDVEVAADARSALEALRAAAAEGRPFDLAVADLEVGAAILADPPPCDTSVVVLVTPGRPGVAWPIASADRVVQPITRPLSRRRLLAAVENALGAAPPAGTPPPPRARPTAPSPGIPACGADLPDRHTPDLPDLHAPDLHLGAAAVEAPVRARILLAEDDEVSRDVATIILRKAGHHVETVDDGRQAVTAALSGAYDLVFMDCQLPVLDGLAATEEIRLHEARRVPIIAMTAAALPADRVRCLDAGMDDHLTKPVNWQHVLARVPDWIAAPGLPPELEGLSPEDVRAIAAAFRATAGRTLDELRRAVEEGDLDRAAGLAHRLAGSCSTVGATGAAALCRRVEDLARLGGQDGDLLARLDQEFRDLPGWMNVS</sequence>
<dbReference type="InterPro" id="IPR003661">
    <property type="entry name" value="HisK_dim/P_dom"/>
</dbReference>
<dbReference type="SUPFAM" id="SSF52172">
    <property type="entry name" value="CheY-like"/>
    <property type="match status" value="2"/>
</dbReference>
<protein>
    <recommendedName>
        <fullName evidence="3">histidine kinase</fullName>
        <ecNumber evidence="3">2.7.13.3</ecNumber>
    </recommendedName>
</protein>
<feature type="region of interest" description="Disordered" evidence="13">
    <location>
        <begin position="591"/>
        <end position="617"/>
    </location>
</feature>
<accession>A0ABW8A9D1</accession>
<evidence type="ECO:0000256" key="7">
    <source>
        <dbReference type="ARBA" id="ARBA00022777"/>
    </source>
</evidence>
<evidence type="ECO:0000256" key="11">
    <source>
        <dbReference type="PROSITE-ProRule" id="PRU00110"/>
    </source>
</evidence>
<comment type="caution">
    <text evidence="17">The sequence shown here is derived from an EMBL/GenBank/DDBJ whole genome shotgun (WGS) entry which is preliminary data.</text>
</comment>
<proteinExistence type="predicted"/>
<evidence type="ECO:0000313" key="17">
    <source>
        <dbReference type="EMBL" id="MFI7443385.1"/>
    </source>
</evidence>
<dbReference type="InterPro" id="IPR036641">
    <property type="entry name" value="HPT_dom_sf"/>
</dbReference>
<dbReference type="InterPro" id="IPR011006">
    <property type="entry name" value="CheY-like_superfamily"/>
</dbReference>
<dbReference type="Pfam" id="PF00072">
    <property type="entry name" value="Response_reg"/>
    <property type="match status" value="1"/>
</dbReference>
<dbReference type="SUPFAM" id="SSF47226">
    <property type="entry name" value="Histidine-containing phosphotransfer domain, HPT domain"/>
    <property type="match status" value="1"/>
</dbReference>
<evidence type="ECO:0000256" key="2">
    <source>
        <dbReference type="ARBA" id="ARBA00004651"/>
    </source>
</evidence>
<evidence type="ECO:0000256" key="9">
    <source>
        <dbReference type="ARBA" id="ARBA00023012"/>
    </source>
</evidence>
<evidence type="ECO:0000256" key="6">
    <source>
        <dbReference type="ARBA" id="ARBA00022692"/>
    </source>
</evidence>
<dbReference type="CDD" id="cd17546">
    <property type="entry name" value="REC_hyHK_CKI1_RcsC-like"/>
    <property type="match status" value="1"/>
</dbReference>
<evidence type="ECO:0000313" key="18">
    <source>
        <dbReference type="Proteomes" id="UP001612928"/>
    </source>
</evidence>
<keyword evidence="4" id="KW-1003">Cell membrane</keyword>
<evidence type="ECO:0000256" key="13">
    <source>
        <dbReference type="SAM" id="MobiDB-lite"/>
    </source>
</evidence>
<keyword evidence="9" id="KW-0902">Two-component regulatory system</keyword>
<comment type="subcellular location">
    <subcellularLocation>
        <location evidence="2">Cell membrane</location>
        <topology evidence="2">Multi-pass membrane protein</topology>
    </subcellularLocation>
</comment>
<evidence type="ECO:0000259" key="16">
    <source>
        <dbReference type="PROSITE" id="PS50894"/>
    </source>
</evidence>
<gene>
    <name evidence="17" type="ORF">ACIBP5_25735</name>
</gene>
<evidence type="ECO:0000256" key="5">
    <source>
        <dbReference type="ARBA" id="ARBA00022553"/>
    </source>
</evidence>
<dbReference type="InterPro" id="IPR033479">
    <property type="entry name" value="dCache_1"/>
</dbReference>
<dbReference type="CDD" id="cd16922">
    <property type="entry name" value="HATPase_EvgS-ArcB-TorS-like"/>
    <property type="match status" value="1"/>
</dbReference>
<dbReference type="InterPro" id="IPR036097">
    <property type="entry name" value="HisK_dim/P_sf"/>
</dbReference>
<dbReference type="SMART" id="SM00448">
    <property type="entry name" value="REC"/>
    <property type="match status" value="1"/>
</dbReference>
<dbReference type="Proteomes" id="UP001612928">
    <property type="component" value="Unassembled WGS sequence"/>
</dbReference>
<dbReference type="Gene3D" id="3.30.450.20">
    <property type="entry name" value="PAS domain"/>
    <property type="match status" value="1"/>
</dbReference>
<dbReference type="InterPro" id="IPR001789">
    <property type="entry name" value="Sig_transdc_resp-reg_receiver"/>
</dbReference>
<feature type="domain" description="HPt" evidence="16">
    <location>
        <begin position="916"/>
        <end position="1007"/>
    </location>
</feature>
<dbReference type="PROSITE" id="PS50109">
    <property type="entry name" value="HIS_KIN"/>
    <property type="match status" value="1"/>
</dbReference>
<feature type="region of interest" description="Disordered" evidence="13">
    <location>
        <begin position="729"/>
        <end position="748"/>
    </location>
</feature>
<dbReference type="Gene3D" id="3.30.565.10">
    <property type="entry name" value="Histidine kinase-like ATPase, C-terminal domain"/>
    <property type="match status" value="1"/>
</dbReference>
<dbReference type="PRINTS" id="PR00344">
    <property type="entry name" value="BCTRLSENSOR"/>
</dbReference>
<keyword evidence="7" id="KW-0418">Kinase</keyword>
<dbReference type="Gene3D" id="1.20.120.160">
    <property type="entry name" value="HPT domain"/>
    <property type="match status" value="1"/>
</dbReference>
<dbReference type="InterPro" id="IPR008207">
    <property type="entry name" value="Sig_transdc_His_kin_Hpt_dom"/>
</dbReference>
<dbReference type="InterPro" id="IPR036890">
    <property type="entry name" value="HATPase_C_sf"/>
</dbReference>
<feature type="compositionally biased region" description="Pro residues" evidence="13">
    <location>
        <begin position="734"/>
        <end position="748"/>
    </location>
</feature>
<evidence type="ECO:0000259" key="14">
    <source>
        <dbReference type="PROSITE" id="PS50109"/>
    </source>
</evidence>
<keyword evidence="10" id="KW-0472">Membrane</keyword>
<evidence type="ECO:0000256" key="3">
    <source>
        <dbReference type="ARBA" id="ARBA00012438"/>
    </source>
</evidence>
<feature type="domain" description="Response regulatory" evidence="15">
    <location>
        <begin position="788"/>
        <end position="903"/>
    </location>
</feature>
<dbReference type="CDD" id="cd00082">
    <property type="entry name" value="HisKA"/>
    <property type="match status" value="1"/>
</dbReference>